<dbReference type="Pfam" id="PF00075">
    <property type="entry name" value="RNase_H"/>
    <property type="match status" value="1"/>
</dbReference>
<accession>A0A4Y2JHP2</accession>
<keyword evidence="5" id="KW-1185">Reference proteome</keyword>
<dbReference type="PROSITE" id="PS50879">
    <property type="entry name" value="RNASE_H_1"/>
    <property type="match status" value="1"/>
</dbReference>
<dbReference type="InterPro" id="IPR012337">
    <property type="entry name" value="RNaseH-like_sf"/>
</dbReference>
<dbReference type="GO" id="GO:0042575">
    <property type="term" value="C:DNA polymerase complex"/>
    <property type="evidence" value="ECO:0007669"/>
    <property type="project" value="UniProtKB-ARBA"/>
</dbReference>
<feature type="domain" description="Reverse transcriptase" evidence="2">
    <location>
        <begin position="105"/>
        <end position="373"/>
    </location>
</feature>
<dbReference type="InterPro" id="IPR000477">
    <property type="entry name" value="RT_dom"/>
</dbReference>
<gene>
    <name evidence="4" type="primary">R1A1-elementORF2_19</name>
    <name evidence="4" type="ORF">AVEN_266200_1</name>
</gene>
<feature type="region of interest" description="Disordered" evidence="1">
    <location>
        <begin position="39"/>
        <end position="62"/>
    </location>
</feature>
<proteinExistence type="predicted"/>
<dbReference type="PANTHER" id="PTHR19446">
    <property type="entry name" value="REVERSE TRANSCRIPTASES"/>
    <property type="match status" value="1"/>
</dbReference>
<sequence length="737" mass="82804">MANNIKQRLGSPSHHPSWWHLKMKIRGEANWRLQTTSSDSYIPIHRPPTPQPATNDDPPFTESEVSDVIRQLPKGKAPGYDGIDNIVVQQINKKFPSLLLSLFNKCLTLGLYPDPFKIGNIVLFLKPGKIYNEASSYRPIALLPSIAKVLEKLMTRRLVYHLESNNLLSDRQFGFREGKSVDTALDSLISTINNNRSKSKHTLVLSIDIKGAFDNIQYHNIISLLHKNNCPANITKIFTNLLSNRQVLMQTLEGTALRKQNQGCPQGSCSGPALWNLVANEVLTQQWPNNVAIQAFADDFVLVVHAPTKRKMEEDTEAAIKIFDNWARTHSLQVSVDKTTYMLFSPLVASTRIRWNANRVKKSHTIKYLGVHIDNKLNWNTHLYHQSKKAAAYLQNLQKIAGNTWGLSLTLRRILYKTVVERMLSHGAAIWCKNPTTRLARKLSTIQRGFLLAISGAYRTCPTAALQVLLGIAPLHLQFEMESHYIGVTRLNKTPPQEISLSNPSIEQKMAGWSHHPAVSLQPHQISLSDGGPIHKPLSIFTDGSKTDKGVGAAFCVFNNNSLIHQWSAKLADYNSVYQAELIAAKEAVTYAASSAEPTETVIHIDNQASLHAISNPKSTSPIARQIFTILKDRPNIKLTWIKAHVGYPGNETADALAKGATEHGLPYPNVDTPKSHYKSLLRKQMLAKWQSEWTRGKTGRPIHNIHPKVKLRLTEWRREDFLFFTGHGPFAHSLHR</sequence>
<dbReference type="CDD" id="cd09276">
    <property type="entry name" value="Rnase_HI_RT_non_LTR"/>
    <property type="match status" value="1"/>
</dbReference>
<reference evidence="4 5" key="1">
    <citation type="journal article" date="2019" name="Sci. Rep.">
        <title>Orb-weaving spider Araneus ventricosus genome elucidates the spidroin gene catalogue.</title>
        <authorList>
            <person name="Kono N."/>
            <person name="Nakamura H."/>
            <person name="Ohtoshi R."/>
            <person name="Moran D.A.P."/>
            <person name="Shinohara A."/>
            <person name="Yoshida Y."/>
            <person name="Fujiwara M."/>
            <person name="Mori M."/>
            <person name="Tomita M."/>
            <person name="Arakawa K."/>
        </authorList>
    </citation>
    <scope>NUCLEOTIDE SEQUENCE [LARGE SCALE GENOMIC DNA]</scope>
</reference>
<dbReference type="SUPFAM" id="SSF53098">
    <property type="entry name" value="Ribonuclease H-like"/>
    <property type="match status" value="1"/>
</dbReference>
<dbReference type="SUPFAM" id="SSF56672">
    <property type="entry name" value="DNA/RNA polymerases"/>
    <property type="match status" value="1"/>
</dbReference>
<dbReference type="InterPro" id="IPR043502">
    <property type="entry name" value="DNA/RNA_pol_sf"/>
</dbReference>
<dbReference type="EMBL" id="BGPR01190489">
    <property type="protein sequence ID" value="GBM89853.1"/>
    <property type="molecule type" value="Genomic_DNA"/>
</dbReference>
<feature type="domain" description="RNase H type-1" evidence="3">
    <location>
        <begin position="534"/>
        <end position="663"/>
    </location>
</feature>
<evidence type="ECO:0000259" key="2">
    <source>
        <dbReference type="PROSITE" id="PS50878"/>
    </source>
</evidence>
<dbReference type="PROSITE" id="PS50878">
    <property type="entry name" value="RT_POL"/>
    <property type="match status" value="1"/>
</dbReference>
<dbReference type="OrthoDB" id="6516885at2759"/>
<dbReference type="CDD" id="cd01650">
    <property type="entry name" value="RT_nLTR_like"/>
    <property type="match status" value="1"/>
</dbReference>
<dbReference type="Pfam" id="PF00078">
    <property type="entry name" value="RVT_1"/>
    <property type="match status" value="1"/>
</dbReference>
<dbReference type="AlphaFoldDB" id="A0A4Y2JHP2"/>
<dbReference type="GO" id="GO:0071897">
    <property type="term" value="P:DNA biosynthetic process"/>
    <property type="evidence" value="ECO:0007669"/>
    <property type="project" value="UniProtKB-ARBA"/>
</dbReference>
<dbReference type="InterPro" id="IPR002156">
    <property type="entry name" value="RNaseH_domain"/>
</dbReference>
<dbReference type="Proteomes" id="UP000499080">
    <property type="component" value="Unassembled WGS sequence"/>
</dbReference>
<dbReference type="GO" id="GO:0003676">
    <property type="term" value="F:nucleic acid binding"/>
    <property type="evidence" value="ECO:0007669"/>
    <property type="project" value="InterPro"/>
</dbReference>
<organism evidence="4 5">
    <name type="scientific">Araneus ventricosus</name>
    <name type="common">Orbweaver spider</name>
    <name type="synonym">Epeira ventricosa</name>
    <dbReference type="NCBI Taxonomy" id="182803"/>
    <lineage>
        <taxon>Eukaryota</taxon>
        <taxon>Metazoa</taxon>
        <taxon>Ecdysozoa</taxon>
        <taxon>Arthropoda</taxon>
        <taxon>Chelicerata</taxon>
        <taxon>Arachnida</taxon>
        <taxon>Araneae</taxon>
        <taxon>Araneomorphae</taxon>
        <taxon>Entelegynae</taxon>
        <taxon>Araneoidea</taxon>
        <taxon>Araneidae</taxon>
        <taxon>Araneus</taxon>
    </lineage>
</organism>
<comment type="caution">
    <text evidence="4">The sequence shown here is derived from an EMBL/GenBank/DDBJ whole genome shotgun (WGS) entry which is preliminary data.</text>
</comment>
<evidence type="ECO:0000259" key="3">
    <source>
        <dbReference type="PROSITE" id="PS50879"/>
    </source>
</evidence>
<evidence type="ECO:0000256" key="1">
    <source>
        <dbReference type="SAM" id="MobiDB-lite"/>
    </source>
</evidence>
<dbReference type="InterPro" id="IPR036397">
    <property type="entry name" value="RNaseH_sf"/>
</dbReference>
<evidence type="ECO:0008006" key="6">
    <source>
        <dbReference type="Google" id="ProtNLM"/>
    </source>
</evidence>
<evidence type="ECO:0000313" key="4">
    <source>
        <dbReference type="EMBL" id="GBM89853.1"/>
    </source>
</evidence>
<name>A0A4Y2JHP2_ARAVE</name>
<dbReference type="Gene3D" id="3.30.420.10">
    <property type="entry name" value="Ribonuclease H-like superfamily/Ribonuclease H"/>
    <property type="match status" value="1"/>
</dbReference>
<feature type="non-terminal residue" evidence="4">
    <location>
        <position position="737"/>
    </location>
</feature>
<protein>
    <recommendedName>
        <fullName evidence="6">Retrovirus-related Pol polyprotein from type-1 retrotransposable element R1</fullName>
    </recommendedName>
</protein>
<evidence type="ECO:0000313" key="5">
    <source>
        <dbReference type="Proteomes" id="UP000499080"/>
    </source>
</evidence>
<dbReference type="GO" id="GO:0004523">
    <property type="term" value="F:RNA-DNA hybrid ribonuclease activity"/>
    <property type="evidence" value="ECO:0007669"/>
    <property type="project" value="InterPro"/>
</dbReference>